<comment type="function">
    <text evidence="7">This is one of the proteins that bind and probably mediate the attachment of the 5S RNA into the large ribosomal subunit, where it forms part of the central protuberance.</text>
</comment>
<dbReference type="CDD" id="cd00432">
    <property type="entry name" value="Ribosomal_L18_L5e"/>
    <property type="match status" value="1"/>
</dbReference>
<sequence length="119" mass="13364">MKVTKKDQRQRRKIRIRKKISGTAARPRMVVYRSNKHIYVQLVDDDAGKTLLSTSTLVLNKSGEQTKLDKETAAKVGKDMAGKAKEKNISTVVFDRNGYLYHGRIKALADGAREGGLEF</sequence>
<protein>
    <recommendedName>
        <fullName evidence="6 7">Large ribosomal subunit protein uL18</fullName>
    </recommendedName>
</protein>
<dbReference type="PANTHER" id="PTHR12899:SF3">
    <property type="entry name" value="LARGE RIBOSOMAL SUBUNIT PROTEIN UL18M"/>
    <property type="match status" value="1"/>
</dbReference>
<dbReference type="AlphaFoldDB" id="F3YWP5"/>
<evidence type="ECO:0000313" key="8">
    <source>
        <dbReference type="EMBL" id="EGJ50538.1"/>
    </source>
</evidence>
<proteinExistence type="inferred from homology"/>
<dbReference type="RefSeq" id="WP_005984463.1">
    <property type="nucleotide sequence ID" value="NC_016629.1"/>
</dbReference>
<dbReference type="EMBL" id="CP003221">
    <property type="protein sequence ID" value="EGJ50538.1"/>
    <property type="molecule type" value="Genomic_DNA"/>
</dbReference>
<dbReference type="Pfam" id="PF00861">
    <property type="entry name" value="Ribosomal_L18p"/>
    <property type="match status" value="1"/>
</dbReference>
<dbReference type="GO" id="GO:0003735">
    <property type="term" value="F:structural constituent of ribosome"/>
    <property type="evidence" value="ECO:0007669"/>
    <property type="project" value="InterPro"/>
</dbReference>
<dbReference type="HAMAP" id="MF_01337_B">
    <property type="entry name" value="Ribosomal_uL18_B"/>
    <property type="match status" value="1"/>
</dbReference>
<dbReference type="SUPFAM" id="SSF53137">
    <property type="entry name" value="Translational machinery components"/>
    <property type="match status" value="1"/>
</dbReference>
<organism evidence="8 9">
    <name type="scientific">Desulfocurvibacter africanus subsp. africanus str. Walvis Bay</name>
    <dbReference type="NCBI Taxonomy" id="690850"/>
    <lineage>
        <taxon>Bacteria</taxon>
        <taxon>Pseudomonadati</taxon>
        <taxon>Thermodesulfobacteriota</taxon>
        <taxon>Desulfovibrionia</taxon>
        <taxon>Desulfovibrionales</taxon>
        <taxon>Desulfovibrionaceae</taxon>
        <taxon>Desulfocurvibacter</taxon>
    </lineage>
</organism>
<dbReference type="Proteomes" id="UP000007844">
    <property type="component" value="Chromosome"/>
</dbReference>
<evidence type="ECO:0000256" key="4">
    <source>
        <dbReference type="ARBA" id="ARBA00022980"/>
    </source>
</evidence>
<reference evidence="8 9" key="1">
    <citation type="journal article" date="2011" name="J. Bacteriol.">
        <title>Genome sequence of the mercury-methylating and pleomorphic Desulfovibrio africanus Strain Walvis Bay.</title>
        <authorList>
            <person name="Brown S.D."/>
            <person name="Wall J.D."/>
            <person name="Kucken A.M."/>
            <person name="Gilmour C.C."/>
            <person name="Podar M."/>
            <person name="Brandt C.C."/>
            <person name="Teshima H."/>
            <person name="Detter J.C."/>
            <person name="Han C.S."/>
            <person name="Land M.L."/>
            <person name="Lucas S."/>
            <person name="Han J."/>
            <person name="Pennacchio L."/>
            <person name="Nolan M."/>
            <person name="Pitluck S."/>
            <person name="Woyke T."/>
            <person name="Goodwin L."/>
            <person name="Palumbo A.V."/>
            <person name="Elias D.A."/>
        </authorList>
    </citation>
    <scope>NUCLEOTIDE SEQUENCE [LARGE SCALE GENOMIC DNA]</scope>
    <source>
        <strain evidence="8 9">Walvis Bay</strain>
    </source>
</reference>
<evidence type="ECO:0000256" key="1">
    <source>
        <dbReference type="ARBA" id="ARBA00007116"/>
    </source>
</evidence>
<evidence type="ECO:0000256" key="6">
    <source>
        <dbReference type="ARBA" id="ARBA00035197"/>
    </source>
</evidence>
<accession>F3YWP5</accession>
<dbReference type="eggNOG" id="COG0256">
    <property type="taxonomic scope" value="Bacteria"/>
</dbReference>
<evidence type="ECO:0000313" key="9">
    <source>
        <dbReference type="Proteomes" id="UP000007844"/>
    </source>
</evidence>
<keyword evidence="9" id="KW-1185">Reference proteome</keyword>
<dbReference type="NCBIfam" id="TIGR00060">
    <property type="entry name" value="L18_bact"/>
    <property type="match status" value="1"/>
</dbReference>
<dbReference type="InterPro" id="IPR004389">
    <property type="entry name" value="Ribosomal_uL18_bac-type"/>
</dbReference>
<comment type="similarity">
    <text evidence="1 7">Belongs to the universal ribosomal protein uL18 family.</text>
</comment>
<keyword evidence="4 7" id="KW-0689">Ribosomal protein</keyword>
<keyword evidence="2 7" id="KW-0699">rRNA-binding</keyword>
<dbReference type="PANTHER" id="PTHR12899">
    <property type="entry name" value="39S RIBOSOMAL PROTEIN L18, MITOCHONDRIAL"/>
    <property type="match status" value="1"/>
</dbReference>
<comment type="subunit">
    <text evidence="7">Part of the 50S ribosomal subunit; part of the 5S rRNA/L5/L18/L25 subcomplex. Contacts the 5S and 23S rRNAs.</text>
</comment>
<keyword evidence="3 7" id="KW-0694">RNA-binding</keyword>
<evidence type="ECO:0000256" key="7">
    <source>
        <dbReference type="HAMAP-Rule" id="MF_01337"/>
    </source>
</evidence>
<dbReference type="KEGG" id="daf:Desaf_2210"/>
<evidence type="ECO:0000256" key="5">
    <source>
        <dbReference type="ARBA" id="ARBA00023274"/>
    </source>
</evidence>
<dbReference type="GO" id="GO:0008097">
    <property type="term" value="F:5S rRNA binding"/>
    <property type="evidence" value="ECO:0007669"/>
    <property type="project" value="TreeGrafter"/>
</dbReference>
<keyword evidence="5 7" id="KW-0687">Ribonucleoprotein</keyword>
<dbReference type="GO" id="GO:0022625">
    <property type="term" value="C:cytosolic large ribosomal subunit"/>
    <property type="evidence" value="ECO:0007669"/>
    <property type="project" value="TreeGrafter"/>
</dbReference>
<dbReference type="FunFam" id="3.30.420.100:FF:000003">
    <property type="entry name" value="50S ribosomal protein L18"/>
    <property type="match status" value="1"/>
</dbReference>
<gene>
    <name evidence="7" type="primary">rplR</name>
    <name evidence="8" type="ORF">Desaf_2210</name>
</gene>
<evidence type="ECO:0000256" key="3">
    <source>
        <dbReference type="ARBA" id="ARBA00022884"/>
    </source>
</evidence>
<name>F3YWP5_DESAF</name>
<evidence type="ECO:0000256" key="2">
    <source>
        <dbReference type="ARBA" id="ARBA00022730"/>
    </source>
</evidence>
<dbReference type="InterPro" id="IPR057268">
    <property type="entry name" value="Ribosomal_L18"/>
</dbReference>
<dbReference type="HOGENOM" id="CLU_098841_0_1_7"/>
<dbReference type="Gene3D" id="3.30.420.100">
    <property type="match status" value="1"/>
</dbReference>
<dbReference type="STRING" id="690850.Desaf_2210"/>
<dbReference type="InterPro" id="IPR005484">
    <property type="entry name" value="Ribosomal_uL18_bac/plant/anim"/>
</dbReference>
<dbReference type="GO" id="GO:0006412">
    <property type="term" value="P:translation"/>
    <property type="evidence" value="ECO:0007669"/>
    <property type="project" value="UniProtKB-UniRule"/>
</dbReference>